<evidence type="ECO:0000313" key="7">
    <source>
        <dbReference type="Proteomes" id="UP000189941"/>
    </source>
</evidence>
<dbReference type="PROSITE" id="PS51352">
    <property type="entry name" value="THIOREDOXIN_2"/>
    <property type="match status" value="1"/>
</dbReference>
<dbReference type="EMBL" id="FUWO01000006">
    <property type="protein sequence ID" value="SJZ46978.1"/>
    <property type="molecule type" value="Genomic_DNA"/>
</dbReference>
<dbReference type="AlphaFoldDB" id="A0A1T4KXA3"/>
<keyword evidence="1 6" id="KW-0575">Peroxidase</keyword>
<keyword evidence="7" id="KW-1185">Reference proteome</keyword>
<name>A0A1T4KXA3_9LACT</name>
<evidence type="ECO:0000256" key="4">
    <source>
        <dbReference type="ARBA" id="ARBA00023284"/>
    </source>
</evidence>
<keyword evidence="3" id="KW-1015">Disulfide bond</keyword>
<proteinExistence type="predicted"/>
<evidence type="ECO:0000256" key="1">
    <source>
        <dbReference type="ARBA" id="ARBA00022559"/>
    </source>
</evidence>
<evidence type="ECO:0000256" key="2">
    <source>
        <dbReference type="ARBA" id="ARBA00022862"/>
    </source>
</evidence>
<evidence type="ECO:0000313" key="6">
    <source>
        <dbReference type="EMBL" id="SJZ46978.1"/>
    </source>
</evidence>
<dbReference type="InterPro" id="IPR013766">
    <property type="entry name" value="Thioredoxin_domain"/>
</dbReference>
<organism evidence="6 7">
    <name type="scientific">Globicatella sulfidifaciens DSM 15739</name>
    <dbReference type="NCBI Taxonomy" id="1121925"/>
    <lineage>
        <taxon>Bacteria</taxon>
        <taxon>Bacillati</taxon>
        <taxon>Bacillota</taxon>
        <taxon>Bacilli</taxon>
        <taxon>Lactobacillales</taxon>
        <taxon>Aerococcaceae</taxon>
        <taxon>Globicatella</taxon>
    </lineage>
</organism>
<keyword evidence="2" id="KW-0049">Antioxidant</keyword>
<dbReference type="OrthoDB" id="9781543at2"/>
<evidence type="ECO:0000256" key="3">
    <source>
        <dbReference type="ARBA" id="ARBA00023157"/>
    </source>
</evidence>
<dbReference type="RefSeq" id="WP_078755659.1">
    <property type="nucleotide sequence ID" value="NZ_FUWO01000006.1"/>
</dbReference>
<reference evidence="7" key="1">
    <citation type="submission" date="2017-02" db="EMBL/GenBank/DDBJ databases">
        <authorList>
            <person name="Varghese N."/>
            <person name="Submissions S."/>
        </authorList>
    </citation>
    <scope>NUCLEOTIDE SEQUENCE [LARGE SCALE GENOMIC DNA]</scope>
    <source>
        <strain evidence="7">DSM 15739</strain>
    </source>
</reference>
<dbReference type="InterPro" id="IPR050455">
    <property type="entry name" value="Tpx_Peroxidase_subfamily"/>
</dbReference>
<accession>A0A1T4KXA3</accession>
<dbReference type="InterPro" id="IPR013740">
    <property type="entry name" value="Redoxin"/>
</dbReference>
<gene>
    <name evidence="6" type="ORF">SAMN02746011_00866</name>
</gene>
<dbReference type="PANTHER" id="PTHR43110">
    <property type="entry name" value="THIOL PEROXIDASE"/>
    <property type="match status" value="1"/>
</dbReference>
<dbReference type="Pfam" id="PF08534">
    <property type="entry name" value="Redoxin"/>
    <property type="match status" value="1"/>
</dbReference>
<dbReference type="STRING" id="1121925.SAMN02746011_00866"/>
<keyword evidence="4" id="KW-0676">Redox-active center</keyword>
<dbReference type="SUPFAM" id="SSF52833">
    <property type="entry name" value="Thioredoxin-like"/>
    <property type="match status" value="1"/>
</dbReference>
<dbReference type="GO" id="GO:0004601">
    <property type="term" value="F:peroxidase activity"/>
    <property type="evidence" value="ECO:0007669"/>
    <property type="project" value="UniProtKB-KW"/>
</dbReference>
<dbReference type="Proteomes" id="UP000189941">
    <property type="component" value="Unassembled WGS sequence"/>
</dbReference>
<evidence type="ECO:0000259" key="5">
    <source>
        <dbReference type="PROSITE" id="PS51352"/>
    </source>
</evidence>
<protein>
    <submittedName>
        <fullName evidence="6">Thiol peroxidase, atypical 2-Cys peroxiredoxin</fullName>
    </submittedName>
</protein>
<keyword evidence="1 6" id="KW-0560">Oxidoreductase</keyword>
<dbReference type="Gene3D" id="3.40.30.10">
    <property type="entry name" value="Glutaredoxin"/>
    <property type="match status" value="1"/>
</dbReference>
<sequence length="166" mass="18607">MEIKVNGEPLVIEGKQVEVGDLAPNATLVNRIGETVQLKDLLADKVTILSVVPNILTRTCELQTKRLSDETKSGDIQYLTVSRNTPQEFNTWNQENELDVDTLTDESGEFGRAYGLDINLDGNDLLARTVYVIDQNGVIQYREIVEELTEEPTYKQPLQVAKDALK</sequence>
<feature type="domain" description="Thioredoxin" evidence="5">
    <location>
        <begin position="17"/>
        <end position="166"/>
    </location>
</feature>
<dbReference type="InterPro" id="IPR036249">
    <property type="entry name" value="Thioredoxin-like_sf"/>
</dbReference>
<dbReference type="PANTHER" id="PTHR43110:SF1">
    <property type="entry name" value="THIOL PEROXIDASE"/>
    <property type="match status" value="1"/>
</dbReference>